<evidence type="ECO:0000313" key="3">
    <source>
        <dbReference type="EMBL" id="MBB4039654.1"/>
    </source>
</evidence>
<feature type="transmembrane region" description="Helical" evidence="1">
    <location>
        <begin position="120"/>
        <end position="138"/>
    </location>
</feature>
<dbReference type="Pfam" id="PF09990">
    <property type="entry name" value="DUF2231"/>
    <property type="match status" value="1"/>
</dbReference>
<organism evidence="3 4">
    <name type="scientific">Microvirga flocculans</name>
    <dbReference type="NCBI Taxonomy" id="217168"/>
    <lineage>
        <taxon>Bacteria</taxon>
        <taxon>Pseudomonadati</taxon>
        <taxon>Pseudomonadota</taxon>
        <taxon>Alphaproteobacteria</taxon>
        <taxon>Hyphomicrobiales</taxon>
        <taxon>Methylobacteriaceae</taxon>
        <taxon>Microvirga</taxon>
    </lineage>
</organism>
<evidence type="ECO:0000256" key="1">
    <source>
        <dbReference type="SAM" id="Phobius"/>
    </source>
</evidence>
<feature type="transmembrane region" description="Helical" evidence="1">
    <location>
        <begin position="20"/>
        <end position="42"/>
    </location>
</feature>
<evidence type="ECO:0000313" key="4">
    <source>
        <dbReference type="Proteomes" id="UP000519439"/>
    </source>
</evidence>
<keyword evidence="1" id="KW-1133">Transmembrane helix</keyword>
<comment type="caution">
    <text evidence="3">The sequence shown here is derived from an EMBL/GenBank/DDBJ whole genome shotgun (WGS) entry which is preliminary data.</text>
</comment>
<keyword evidence="1" id="KW-0812">Transmembrane</keyword>
<dbReference type="RefSeq" id="WP_027317591.1">
    <property type="nucleotide sequence ID" value="NZ_JACIDC010000003.1"/>
</dbReference>
<keyword evidence="4" id="KW-1185">Reference proteome</keyword>
<accession>A0A7W6IDZ1</accession>
<feature type="domain" description="DUF2231" evidence="2">
    <location>
        <begin position="17"/>
        <end position="150"/>
    </location>
</feature>
<name>A0A7W6IDZ1_9HYPH</name>
<dbReference type="EMBL" id="JACIDC010000003">
    <property type="protein sequence ID" value="MBB4039654.1"/>
    <property type="molecule type" value="Genomic_DNA"/>
</dbReference>
<feature type="transmembrane region" description="Helical" evidence="1">
    <location>
        <begin position="54"/>
        <end position="74"/>
    </location>
</feature>
<reference evidence="3 4" key="1">
    <citation type="submission" date="2020-08" db="EMBL/GenBank/DDBJ databases">
        <title>Genomic Encyclopedia of Type Strains, Phase IV (KMG-IV): sequencing the most valuable type-strain genomes for metagenomic binning, comparative biology and taxonomic classification.</title>
        <authorList>
            <person name="Goeker M."/>
        </authorList>
    </citation>
    <scope>NUCLEOTIDE SEQUENCE [LARGE SCALE GENOMIC DNA]</scope>
    <source>
        <strain evidence="3 4">DSM 15743</strain>
    </source>
</reference>
<protein>
    <submittedName>
        <fullName evidence="3">Putative membrane protein</fullName>
    </submittedName>
</protein>
<gene>
    <name evidence="3" type="ORF">GGR34_001296</name>
</gene>
<evidence type="ECO:0000259" key="2">
    <source>
        <dbReference type="Pfam" id="PF09990"/>
    </source>
</evidence>
<dbReference type="InterPro" id="IPR019251">
    <property type="entry name" value="DUF2231_TM"/>
</dbReference>
<sequence>MGMYHRHGVQSTAAIAGHPLHHMLVAFPIAFLIGAFGTDIAFTLTQDPFWAQGAYWLLIAGIVTAVVAAIPGMVDFVTIDRVRNLWISWAHMAVNLTVVALALVNVGVRLYNPIGGLQEWGIWLSGAQTALLLFSGWLGGEMSYRYGIGAIRDYSLKAEQFHVEIDRPDVAAAYGRRTGTDNAQSR</sequence>
<feature type="transmembrane region" description="Helical" evidence="1">
    <location>
        <begin position="86"/>
        <end position="108"/>
    </location>
</feature>
<dbReference type="AlphaFoldDB" id="A0A7W6IDZ1"/>
<keyword evidence="1" id="KW-0472">Membrane</keyword>
<proteinExistence type="predicted"/>
<dbReference type="Proteomes" id="UP000519439">
    <property type="component" value="Unassembled WGS sequence"/>
</dbReference>